<reference evidence="1" key="1">
    <citation type="submission" date="2014-09" db="EMBL/GenBank/DDBJ databases">
        <authorList>
            <person name="Magalhaes I.L.F."/>
            <person name="Oliveira U."/>
            <person name="Santos F.R."/>
            <person name="Vidigal T.H.D.A."/>
            <person name="Brescovit A.D."/>
            <person name="Santos A.J."/>
        </authorList>
    </citation>
    <scope>NUCLEOTIDE SEQUENCE</scope>
    <source>
        <tissue evidence="1">Shoot tissue taken approximately 20 cm above the soil surface</tissue>
    </source>
</reference>
<organism evidence="1">
    <name type="scientific">Arundo donax</name>
    <name type="common">Giant reed</name>
    <name type="synonym">Donax arundinaceus</name>
    <dbReference type="NCBI Taxonomy" id="35708"/>
    <lineage>
        <taxon>Eukaryota</taxon>
        <taxon>Viridiplantae</taxon>
        <taxon>Streptophyta</taxon>
        <taxon>Embryophyta</taxon>
        <taxon>Tracheophyta</taxon>
        <taxon>Spermatophyta</taxon>
        <taxon>Magnoliopsida</taxon>
        <taxon>Liliopsida</taxon>
        <taxon>Poales</taxon>
        <taxon>Poaceae</taxon>
        <taxon>PACMAD clade</taxon>
        <taxon>Arundinoideae</taxon>
        <taxon>Arundineae</taxon>
        <taxon>Arundo</taxon>
    </lineage>
</organism>
<accession>A0A0A9GMZ8</accession>
<evidence type="ECO:0000313" key="1">
    <source>
        <dbReference type="EMBL" id="JAE24784.1"/>
    </source>
</evidence>
<proteinExistence type="predicted"/>
<sequence length="107" mass="12068">MSHRSRQCVVLEMCRALSSLKPSLSMLPQRSRSTLIPSGGRTFMTSRVLQCSMEKVQVKLLHTAWSPCLINWPRLQTISAELQWSSTSTVATSGRNAAFLVYQSHMR</sequence>
<name>A0A0A9GMZ8_ARUDO</name>
<reference evidence="1" key="2">
    <citation type="journal article" date="2015" name="Data Brief">
        <title>Shoot transcriptome of the giant reed, Arundo donax.</title>
        <authorList>
            <person name="Barrero R.A."/>
            <person name="Guerrero F.D."/>
            <person name="Moolhuijzen P."/>
            <person name="Goolsby J.A."/>
            <person name="Tidwell J."/>
            <person name="Bellgard S.E."/>
            <person name="Bellgard M.I."/>
        </authorList>
    </citation>
    <scope>NUCLEOTIDE SEQUENCE</scope>
    <source>
        <tissue evidence="1">Shoot tissue taken approximately 20 cm above the soil surface</tissue>
    </source>
</reference>
<dbReference type="AlphaFoldDB" id="A0A0A9GMZ8"/>
<dbReference type="EMBL" id="GBRH01173112">
    <property type="protein sequence ID" value="JAE24784.1"/>
    <property type="molecule type" value="Transcribed_RNA"/>
</dbReference>
<protein>
    <submittedName>
        <fullName evidence="1">ZmAO-1</fullName>
    </submittedName>
</protein>